<comment type="caution">
    <text evidence="2">The sequence shown here is derived from an EMBL/GenBank/DDBJ whole genome shotgun (WGS) entry which is preliminary data.</text>
</comment>
<keyword evidence="1" id="KW-1133">Transmembrane helix</keyword>
<dbReference type="AlphaFoldDB" id="A0A8J3B8R3"/>
<evidence type="ECO:0000313" key="3">
    <source>
        <dbReference type="Proteomes" id="UP000637720"/>
    </source>
</evidence>
<sequence length="123" mass="13189">MRPSPFSSIGWGLFVATLLVFAGSLLTATVLRFTSVSEQTLSYWTYGTSAIALLIGGFVSGRHSGQRGWYYGGMTGLLYGTLIWIIGFLGFDASFNAATLWFLVMAFLCAALGGILGVNLSRN</sequence>
<reference evidence="2" key="2">
    <citation type="submission" date="2020-09" db="EMBL/GenBank/DDBJ databases">
        <authorList>
            <person name="Sun Q."/>
            <person name="Ohkuma M."/>
        </authorList>
    </citation>
    <scope>NUCLEOTIDE SEQUENCE</scope>
    <source>
        <strain evidence="2">JCM 14719</strain>
    </source>
</reference>
<dbReference type="EMBL" id="BMOF01000027">
    <property type="protein sequence ID" value="GGK01600.1"/>
    <property type="molecule type" value="Genomic_DNA"/>
</dbReference>
<feature type="transmembrane region" description="Helical" evidence="1">
    <location>
        <begin position="43"/>
        <end position="61"/>
    </location>
</feature>
<keyword evidence="1" id="KW-0472">Membrane</keyword>
<reference evidence="2" key="1">
    <citation type="journal article" date="2014" name="Int. J. Syst. Evol. Microbiol.">
        <title>Complete genome sequence of Corynebacterium casei LMG S-19264T (=DSM 44701T), isolated from a smear-ripened cheese.</title>
        <authorList>
            <consortium name="US DOE Joint Genome Institute (JGI-PGF)"/>
            <person name="Walter F."/>
            <person name="Albersmeier A."/>
            <person name="Kalinowski J."/>
            <person name="Ruckert C."/>
        </authorList>
    </citation>
    <scope>NUCLEOTIDE SEQUENCE</scope>
    <source>
        <strain evidence="2">JCM 14719</strain>
    </source>
</reference>
<accession>A0A8J3B8R3</accession>
<dbReference type="NCBIfam" id="TIGR04086">
    <property type="entry name" value="TIGR04086_membr"/>
    <property type="match status" value="1"/>
</dbReference>
<feature type="transmembrane region" description="Helical" evidence="1">
    <location>
        <begin position="12"/>
        <end position="31"/>
    </location>
</feature>
<protein>
    <submittedName>
        <fullName evidence="2">Putative membrane protein YrzE</fullName>
    </submittedName>
</protein>
<keyword evidence="1" id="KW-0812">Transmembrane</keyword>
<dbReference type="RefSeq" id="WP_054669247.1">
    <property type="nucleotide sequence ID" value="NZ_BMOF01000027.1"/>
</dbReference>
<keyword evidence="3" id="KW-1185">Reference proteome</keyword>
<feature type="transmembrane region" description="Helical" evidence="1">
    <location>
        <begin position="68"/>
        <end position="91"/>
    </location>
</feature>
<gene>
    <name evidence="2" type="primary">yrzE</name>
    <name evidence="2" type="ORF">GCM10007043_14530</name>
</gene>
<name>A0A8J3B8R3_9BACI</name>
<evidence type="ECO:0000313" key="2">
    <source>
        <dbReference type="EMBL" id="GGK01600.1"/>
    </source>
</evidence>
<dbReference type="Proteomes" id="UP000637720">
    <property type="component" value="Unassembled WGS sequence"/>
</dbReference>
<dbReference type="InterPro" id="IPR023804">
    <property type="entry name" value="DUF3792_TM"/>
</dbReference>
<proteinExistence type="predicted"/>
<feature type="transmembrane region" description="Helical" evidence="1">
    <location>
        <begin position="97"/>
        <end position="120"/>
    </location>
</feature>
<dbReference type="Pfam" id="PF12670">
    <property type="entry name" value="DUF3792"/>
    <property type="match status" value="1"/>
</dbReference>
<organism evidence="2 3">
    <name type="scientific">Calditerricola satsumensis</name>
    <dbReference type="NCBI Taxonomy" id="373054"/>
    <lineage>
        <taxon>Bacteria</taxon>
        <taxon>Bacillati</taxon>
        <taxon>Bacillota</taxon>
        <taxon>Bacilli</taxon>
        <taxon>Bacillales</taxon>
        <taxon>Bacillaceae</taxon>
        <taxon>Calditerricola</taxon>
    </lineage>
</organism>
<evidence type="ECO:0000256" key="1">
    <source>
        <dbReference type="SAM" id="Phobius"/>
    </source>
</evidence>